<evidence type="ECO:0000313" key="2">
    <source>
        <dbReference type="Proteomes" id="UP001596086"/>
    </source>
</evidence>
<dbReference type="EMBL" id="JBHSMZ010000024">
    <property type="protein sequence ID" value="MFC5551776.1"/>
    <property type="molecule type" value="Genomic_DNA"/>
</dbReference>
<organism evidence="1 2">
    <name type="scientific">Massilia aerilata</name>
    <dbReference type="NCBI Taxonomy" id="453817"/>
    <lineage>
        <taxon>Bacteria</taxon>
        <taxon>Pseudomonadati</taxon>
        <taxon>Pseudomonadota</taxon>
        <taxon>Betaproteobacteria</taxon>
        <taxon>Burkholderiales</taxon>
        <taxon>Oxalobacteraceae</taxon>
        <taxon>Telluria group</taxon>
        <taxon>Massilia</taxon>
    </lineage>
</organism>
<reference evidence="2" key="1">
    <citation type="journal article" date="2019" name="Int. J. Syst. Evol. Microbiol.">
        <title>The Global Catalogue of Microorganisms (GCM) 10K type strain sequencing project: providing services to taxonomists for standard genome sequencing and annotation.</title>
        <authorList>
            <consortium name="The Broad Institute Genomics Platform"/>
            <consortium name="The Broad Institute Genome Sequencing Center for Infectious Disease"/>
            <person name="Wu L."/>
            <person name="Ma J."/>
        </authorList>
    </citation>
    <scope>NUCLEOTIDE SEQUENCE [LARGE SCALE GENOMIC DNA]</scope>
    <source>
        <strain evidence="2">CGMCC 4.5798</strain>
    </source>
</reference>
<dbReference type="Proteomes" id="UP001596086">
    <property type="component" value="Unassembled WGS sequence"/>
</dbReference>
<gene>
    <name evidence="1" type="ORF">ACFPO9_24930</name>
</gene>
<keyword evidence="2" id="KW-1185">Reference proteome</keyword>
<protein>
    <submittedName>
        <fullName evidence="1">Uncharacterized protein</fullName>
    </submittedName>
</protein>
<sequence>MEIQDIRRARLAQLIQERYGNSQARFVDETGENQGEVSGLLRAKSFGERKARKLEAKCNLPAGWLDVDPKSEAAEQAAQAPSLRPQPPLYVVEKVEPQWMALVHVTQRELDLLTRYRRSSDIGRSLIETAAESAAGGVSGSGSAHQS</sequence>
<accession>A0ABW0S458</accession>
<dbReference type="RefSeq" id="WP_379776390.1">
    <property type="nucleotide sequence ID" value="NZ_JBHSMZ010000024.1"/>
</dbReference>
<proteinExistence type="predicted"/>
<comment type="caution">
    <text evidence="1">The sequence shown here is derived from an EMBL/GenBank/DDBJ whole genome shotgun (WGS) entry which is preliminary data.</text>
</comment>
<name>A0ABW0S458_9BURK</name>
<evidence type="ECO:0000313" key="1">
    <source>
        <dbReference type="EMBL" id="MFC5551776.1"/>
    </source>
</evidence>